<proteinExistence type="predicted"/>
<evidence type="ECO:0000313" key="1">
    <source>
        <dbReference type="EMBL" id="QNS31060.1"/>
    </source>
</evidence>
<reference evidence="1" key="1">
    <citation type="submission" date="2019-11" db="EMBL/GenBank/DDBJ databases">
        <title>Complexity of the virome associated to tospovirus-transmitting thrips species.</title>
        <authorList>
            <person name="Chiapello M."/>
            <person name="Bosco L."/>
            <person name="Ciuffo M."/>
            <person name="Ottati S."/>
            <person name="Vallino M."/>
            <person name="Salem N."/>
            <person name="Rosa C."/>
            <person name="Tavella L."/>
            <person name="Turina M."/>
        </authorList>
    </citation>
    <scope>NUCLEOTIDE SEQUENCE</scope>
    <source>
        <strain evidence="1">THR-E_TRINITY_DN21965</strain>
    </source>
</reference>
<protein>
    <submittedName>
        <fullName evidence="1">Putative RNA dependent RNA polymerase</fullName>
    </submittedName>
</protein>
<dbReference type="EMBL" id="MN764157">
    <property type="protein sequence ID" value="QNS31060.1"/>
    <property type="molecule type" value="Genomic_RNA"/>
</dbReference>
<sequence length="1807" mass="204316">MSTQLVGCFLGESYELIRKLAINHDVKQKIFESSINREMVMRSCPEDVKAWSHEEEIPKGDFTYSKRFKDFYSSNIDVNSVPEEFKIHYINKAKNFFADQHATLDLIEKIPKAKYLGWIDTILKESSDHIADKLEASYFPDLAGSKTSVGSNYKKCVQIVEDLKDAFAHRVSSRNFGFKVFKKPSGISYVRSSGLIIVHFANTIYFYNPSSLEVAIDCIQQVYKAGENFAKSYPLVNAEDEYHKYLAEILKISKKIDRTVAPFLGYAAHQAFASYVLEKGGVNRNIYTTFFDEAEDKVADYCRAFKLDYKIGDAKSGVSKLFNFLKNLGPDLPYAYELSLVFRGLPAPDMSKAHVIETCYTRTSSEHPYDIPDKKEYIAFCRKELYRAIRSHKKREIFVKGLVPSVEALIKAGTDPLTLGLDKWKLIKVIGNVEVPEIKSDPFSISKDSAIPAKYEVYDNGKAITRAKHEKNYLLNMASDESYHNTSLADHMKQILSGNKKITSDILQRVKYENVKMPHSARVFSEAHTDLRMTIAGIEYIARRILEFIPGNAMGKAPQDFFNYMYKMAASDAPIGIMTYVSYDLSKFGTRFNSELLRDFLNLLSEFTSIQNLGNIVDILHSGSIFTNERDMFAKYEFKTGNCEGFFNAVWTLEHICTMSYVAYKGTVSGLISGRIFLLTFSDDGTSAQAVNRDTPGEAVDALADHISKYYNHLGKSLNPLKVMINTSGFSFLNYLVAYKRIFPSGVKTTGKIHISSVDYLQGIYEEIDNLTASARGAVARGAHADIVFSEYMHTVYVHCARTMRGFKEAPANVKKYFISFPKSKYGLGVLCPLDLVGSIIKDRNTDCYTLCFRMNLAKKDCNFLASLDTKPFAKTKRSVVSNPPAANSKGVHAYLPIAQARLKDQLANSFVTNSIKSYLKADICCEEYLNWLDSVSYIPVRILEEYWDCTPSCVVDGFLGKLKNRNSYLAIIGYNSLGEIRNTITRYTKGLFTGFVNHIKYGDTSGNEYTWAVNQRTIANRGINVEGSSEVSIYNIIAPVWQVDETNVKPIKCNYESNTVLDKYSKDFELSGHTRAVCYNVSTSLSCKTGDPYVAIEMFEEVRGNIATAARAVRHLASSVCISQESRTALLSSIADWWGYIGSFDIDDKGHKMDRDMYKRYCISKQSTKSMISCNLNVAAGTKVEAPTLDMNATFMDSLIDVGRARLLTTAIFCLCLVHRLIRLVPAELTFSTIILEKARRKIDSDAIDNQVIRYTRTASYGILPFSPFDVEISYKNFFDEKMRAVIGNRDMVPLAMATIQNEDTGGIIVNYTATLGFVAPIIGLNIRQDILPALCAAYIICYSSRAAYDWNMREVPFDDLPDSKTGKAYFERILREYSNKDLESYLSDRLKSSNLPEAIVNWIYDIGFTRKWIEVLTWIDKARHGQLQDCRNIYEAGEKLGRPHRIVYDLTGLIREMVRIVCMARITEPINKESMNTTKFGKNEAFAINRIRDTHNFLKLDTKYKSSHTGSKMILSVLDEACFYQKKKAWRSHGFEESNVYAIRKALRVASACVSRLICKKNLECIKEKKSEDINDHTIAYLGCSIIQSCAKHAVNWVSNGRTRVNIDEAESILSSAVAYCKEMYARSDPEAYEENYSNPEFDLVFDTTRVLKGEKTNNLVFASKMDIHPVVNSVVFELIKNKSVFDTYLLTDLKAAKYTVAHDNNPAIASRIVIPTEDRLGHDDIANFLEEVSARDIVDYTYVKSLKRKLVKVDHERLCDINKKIKDLVVKHGDNMYGADTAGKVLDKLEVVADSFSSSSIVRK</sequence>
<organism evidence="1">
    <name type="scientific">Thrips tabaci associated yue-like virus 1</name>
    <dbReference type="NCBI Taxonomy" id="2771486"/>
    <lineage>
        <taxon>Viruses</taxon>
        <taxon>Riboviria</taxon>
        <taxon>Orthornavirae</taxon>
        <taxon>Negarnaviricota</taxon>
        <taxon>Haploviricotina</taxon>
        <taxon>Yunchangviricetes</taxon>
        <taxon>Goujianvirales</taxon>
        <taxon>Yueviridae</taxon>
    </lineage>
</organism>
<accession>A0A7H1D356</accession>
<name>A0A7H1D356_9VIRU</name>